<feature type="region of interest" description="Disordered" evidence="1">
    <location>
        <begin position="1"/>
        <end position="21"/>
    </location>
</feature>
<dbReference type="OrthoDB" id="4500473at2759"/>
<gene>
    <name evidence="2" type="ORF">BDV96DRAFT_591532</name>
</gene>
<evidence type="ECO:0000313" key="2">
    <source>
        <dbReference type="EMBL" id="KAF2106154.1"/>
    </source>
</evidence>
<dbReference type="AlphaFoldDB" id="A0A6A5YHF1"/>
<accession>A0A6A5YHF1</accession>
<name>A0A6A5YHF1_9PLEO</name>
<reference evidence="2" key="1">
    <citation type="journal article" date="2020" name="Stud. Mycol.">
        <title>101 Dothideomycetes genomes: a test case for predicting lifestyles and emergence of pathogens.</title>
        <authorList>
            <person name="Haridas S."/>
            <person name="Albert R."/>
            <person name="Binder M."/>
            <person name="Bloem J."/>
            <person name="Labutti K."/>
            <person name="Salamov A."/>
            <person name="Andreopoulos B."/>
            <person name="Baker S."/>
            <person name="Barry K."/>
            <person name="Bills G."/>
            <person name="Bluhm B."/>
            <person name="Cannon C."/>
            <person name="Castanera R."/>
            <person name="Culley D."/>
            <person name="Daum C."/>
            <person name="Ezra D."/>
            <person name="Gonzalez J."/>
            <person name="Henrissat B."/>
            <person name="Kuo A."/>
            <person name="Liang C."/>
            <person name="Lipzen A."/>
            <person name="Lutzoni F."/>
            <person name="Magnuson J."/>
            <person name="Mondo S."/>
            <person name="Nolan M."/>
            <person name="Ohm R."/>
            <person name="Pangilinan J."/>
            <person name="Park H.-J."/>
            <person name="Ramirez L."/>
            <person name="Alfaro M."/>
            <person name="Sun H."/>
            <person name="Tritt A."/>
            <person name="Yoshinaga Y."/>
            <person name="Zwiers L.-H."/>
            <person name="Turgeon B."/>
            <person name="Goodwin S."/>
            <person name="Spatafora J."/>
            <person name="Crous P."/>
            <person name="Grigoriev I."/>
        </authorList>
    </citation>
    <scope>NUCLEOTIDE SEQUENCE</scope>
    <source>
        <strain evidence="2">CBS 627.86</strain>
    </source>
</reference>
<dbReference type="EMBL" id="ML977366">
    <property type="protein sequence ID" value="KAF2106154.1"/>
    <property type="molecule type" value="Genomic_DNA"/>
</dbReference>
<keyword evidence="3" id="KW-1185">Reference proteome</keyword>
<organism evidence="2 3">
    <name type="scientific">Lophiotrema nucula</name>
    <dbReference type="NCBI Taxonomy" id="690887"/>
    <lineage>
        <taxon>Eukaryota</taxon>
        <taxon>Fungi</taxon>
        <taxon>Dikarya</taxon>
        <taxon>Ascomycota</taxon>
        <taxon>Pezizomycotina</taxon>
        <taxon>Dothideomycetes</taxon>
        <taxon>Pleosporomycetidae</taxon>
        <taxon>Pleosporales</taxon>
        <taxon>Lophiotremataceae</taxon>
        <taxon>Lophiotrema</taxon>
    </lineage>
</organism>
<evidence type="ECO:0000313" key="3">
    <source>
        <dbReference type="Proteomes" id="UP000799770"/>
    </source>
</evidence>
<sequence length="285" mass="31380">MGDAKPTYHLPPNFSTAPPPKGPFHLGTVLKNFEQKEQMVPLNQGTDKRIKIDTEIYSDHKGTFTATRIQLKSGELGLWAKVMGIQGIGAEANISAARNATDTYSFDDLDTEYFHPTSNYISSCIALPDVDGYFRGGRYKKPVYLITGLKVAKGVTVKVERSHNIEGKISAGINTPDGSVQVGPKAGAKVENTPGYAFTESSDIVVGIQCLKLYHHKTRLFGRSVLESDYVTTGATFHGDDDKKPEKKLYNFIAVNPEDYNIAGLESYVEGDEIWMARDSDFQDS</sequence>
<dbReference type="Proteomes" id="UP000799770">
    <property type="component" value="Unassembled WGS sequence"/>
</dbReference>
<proteinExistence type="predicted"/>
<evidence type="ECO:0000256" key="1">
    <source>
        <dbReference type="SAM" id="MobiDB-lite"/>
    </source>
</evidence>
<protein>
    <submittedName>
        <fullName evidence="2">Uncharacterized protein</fullName>
    </submittedName>
</protein>